<dbReference type="Proteomes" id="UP000235371">
    <property type="component" value="Unassembled WGS sequence"/>
</dbReference>
<dbReference type="AlphaFoldDB" id="A0A2J6SWJ6"/>
<feature type="chain" id="PRO_5014344874" description="Mid2 domain-containing protein" evidence="3">
    <location>
        <begin position="21"/>
        <end position="274"/>
    </location>
</feature>
<dbReference type="GeneID" id="36596926"/>
<name>A0A2J6SWJ6_9HELO</name>
<evidence type="ECO:0000313" key="5">
    <source>
        <dbReference type="Proteomes" id="UP000235371"/>
    </source>
</evidence>
<dbReference type="InParanoid" id="A0A2J6SWJ6"/>
<protein>
    <recommendedName>
        <fullName evidence="6">Mid2 domain-containing protein</fullName>
    </recommendedName>
</protein>
<organism evidence="4 5">
    <name type="scientific">Hyaloscypha bicolor E</name>
    <dbReference type="NCBI Taxonomy" id="1095630"/>
    <lineage>
        <taxon>Eukaryota</taxon>
        <taxon>Fungi</taxon>
        <taxon>Dikarya</taxon>
        <taxon>Ascomycota</taxon>
        <taxon>Pezizomycotina</taxon>
        <taxon>Leotiomycetes</taxon>
        <taxon>Helotiales</taxon>
        <taxon>Hyaloscyphaceae</taxon>
        <taxon>Hyaloscypha</taxon>
        <taxon>Hyaloscypha bicolor</taxon>
    </lineage>
</organism>
<proteinExistence type="predicted"/>
<keyword evidence="2" id="KW-0812">Transmembrane</keyword>
<sequence length="274" mass="28327">MYNIITIIALLALSTRQIEAQAVLATACYFKRDSQVGLGNAGPCGVVTPTTNFTSCCVSGDTCLADGLCHYTHPMPDAPTVETGYYMGGCTDPSYSAASCPISCSDLHLPDVVYNQTTKIWHCCGLINGSVRCDTPTDETFSAPAPSALSVTFSVGPTPVTAASSPSSTSPSSTSPTTLPSASQTSDPQATGGGLSRGAKAGIGAGCAIVGVAIIGLLAWFFSRRRTKHAVMRETLGMGYGYNPAVGGYKAERPVELPSRAPEKARNSVRAELG</sequence>
<keyword evidence="2" id="KW-1133">Transmembrane helix</keyword>
<dbReference type="PANTHER" id="PTHR16861">
    <property type="entry name" value="GLYCOPROTEIN 38"/>
    <property type="match status" value="1"/>
</dbReference>
<evidence type="ECO:0000313" key="4">
    <source>
        <dbReference type="EMBL" id="PMD55144.1"/>
    </source>
</evidence>
<feature type="signal peptide" evidence="3">
    <location>
        <begin position="1"/>
        <end position="20"/>
    </location>
</feature>
<reference evidence="4 5" key="1">
    <citation type="submission" date="2016-04" db="EMBL/GenBank/DDBJ databases">
        <title>A degradative enzymes factory behind the ericoid mycorrhizal symbiosis.</title>
        <authorList>
            <consortium name="DOE Joint Genome Institute"/>
            <person name="Martino E."/>
            <person name="Morin E."/>
            <person name="Grelet G."/>
            <person name="Kuo A."/>
            <person name="Kohler A."/>
            <person name="Daghino S."/>
            <person name="Barry K."/>
            <person name="Choi C."/>
            <person name="Cichocki N."/>
            <person name="Clum A."/>
            <person name="Copeland A."/>
            <person name="Hainaut M."/>
            <person name="Haridas S."/>
            <person name="Labutti K."/>
            <person name="Lindquist E."/>
            <person name="Lipzen A."/>
            <person name="Khouja H.-R."/>
            <person name="Murat C."/>
            <person name="Ohm R."/>
            <person name="Olson A."/>
            <person name="Spatafora J."/>
            <person name="Veneault-Fourrey C."/>
            <person name="Henrissat B."/>
            <person name="Grigoriev I."/>
            <person name="Martin F."/>
            <person name="Perotto S."/>
        </authorList>
    </citation>
    <scope>NUCLEOTIDE SEQUENCE [LARGE SCALE GENOMIC DNA]</scope>
    <source>
        <strain evidence="4 5">E</strain>
    </source>
</reference>
<keyword evidence="2" id="KW-0472">Membrane</keyword>
<evidence type="ECO:0000256" key="2">
    <source>
        <dbReference type="SAM" id="Phobius"/>
    </source>
</evidence>
<feature type="region of interest" description="Disordered" evidence="1">
    <location>
        <begin position="160"/>
        <end position="195"/>
    </location>
</feature>
<dbReference type="EMBL" id="KZ613856">
    <property type="protein sequence ID" value="PMD55144.1"/>
    <property type="molecule type" value="Genomic_DNA"/>
</dbReference>
<evidence type="ECO:0000256" key="1">
    <source>
        <dbReference type="SAM" id="MobiDB-lite"/>
    </source>
</evidence>
<accession>A0A2J6SWJ6</accession>
<dbReference type="RefSeq" id="XP_024732048.1">
    <property type="nucleotide sequence ID" value="XM_024888850.1"/>
</dbReference>
<evidence type="ECO:0000256" key="3">
    <source>
        <dbReference type="SAM" id="SignalP"/>
    </source>
</evidence>
<dbReference type="OrthoDB" id="5215637at2759"/>
<dbReference type="PANTHER" id="PTHR16861:SF4">
    <property type="entry name" value="SH3 DOMAIN PROTEIN (AFU_ORTHOLOGUE AFUA_1G13610)"/>
    <property type="match status" value="1"/>
</dbReference>
<evidence type="ECO:0008006" key="6">
    <source>
        <dbReference type="Google" id="ProtNLM"/>
    </source>
</evidence>
<dbReference type="STRING" id="1095630.A0A2J6SWJ6"/>
<keyword evidence="3" id="KW-0732">Signal</keyword>
<feature type="compositionally biased region" description="Low complexity" evidence="1">
    <location>
        <begin position="160"/>
        <end position="186"/>
    </location>
</feature>
<gene>
    <name evidence="4" type="ORF">K444DRAFT_99076</name>
</gene>
<keyword evidence="5" id="KW-1185">Reference proteome</keyword>
<feature type="transmembrane region" description="Helical" evidence="2">
    <location>
        <begin position="203"/>
        <end position="223"/>
    </location>
</feature>